<dbReference type="SUPFAM" id="SSF51905">
    <property type="entry name" value="FAD/NAD(P)-binding domain"/>
    <property type="match status" value="1"/>
</dbReference>
<dbReference type="InterPro" id="IPR002937">
    <property type="entry name" value="Amino_oxidase"/>
</dbReference>
<sequence length="312" mass="32124">MSVAVVGAGISGVACARALAAAGVDVVVHERSRAVGGRMASPRLHERRVDTGAAYFTVAPDAGFAAVAADWSHRGLAHEWTTTMGVHSPGGATTKDGPARWSAPGGLRSLVADLADGLDVRLGSAVSAVGPGLLVDGTTHDAVVLAMPDPQALRLLDPTHAAARAQLTGRDWKPVIAVAVGARTRTWSELTATFVNDHPVLALVVDDGARRGDGAPVLLAHTTNALAAQHLEDPDAVVPAVLTALADVLPGELTVEWTHAHRWTFAQPAGSREDTHWLTDGLGLCGDGWGAAKVEAAWTSGTALGRAIAARR</sequence>
<organism evidence="2 3">
    <name type="scientific">Rhodococcus antarcticus</name>
    <dbReference type="NCBI Taxonomy" id="2987751"/>
    <lineage>
        <taxon>Bacteria</taxon>
        <taxon>Bacillati</taxon>
        <taxon>Actinomycetota</taxon>
        <taxon>Actinomycetes</taxon>
        <taxon>Mycobacteriales</taxon>
        <taxon>Nocardiaceae</taxon>
        <taxon>Rhodococcus</taxon>
    </lineage>
</organism>
<evidence type="ECO:0000259" key="1">
    <source>
        <dbReference type="Pfam" id="PF01593"/>
    </source>
</evidence>
<protein>
    <submittedName>
        <fullName evidence="2">FAD-dependent oxidoreductase</fullName>
    </submittedName>
</protein>
<keyword evidence="3" id="KW-1185">Reference proteome</keyword>
<gene>
    <name evidence="2" type="ORF">RHODO2019_08350</name>
</gene>
<dbReference type="InterPro" id="IPR036188">
    <property type="entry name" value="FAD/NAD-bd_sf"/>
</dbReference>
<accession>A0ABY6P5N0</accession>
<evidence type="ECO:0000313" key="2">
    <source>
        <dbReference type="EMBL" id="UZJ26393.1"/>
    </source>
</evidence>
<proteinExistence type="predicted"/>
<dbReference type="PANTHER" id="PTHR16128">
    <property type="entry name" value="FAD/NAD(P)-BINDING OXIDOREDUCTASE FAMILY PROTEIN"/>
    <property type="match status" value="1"/>
</dbReference>
<name>A0ABY6P5N0_9NOCA</name>
<dbReference type="Proteomes" id="UP001164965">
    <property type="component" value="Chromosome"/>
</dbReference>
<dbReference type="Pfam" id="PF01593">
    <property type="entry name" value="Amino_oxidase"/>
    <property type="match status" value="1"/>
</dbReference>
<feature type="domain" description="Amine oxidase" evidence="1">
    <location>
        <begin position="96"/>
        <end position="302"/>
    </location>
</feature>
<evidence type="ECO:0000313" key="3">
    <source>
        <dbReference type="Proteomes" id="UP001164965"/>
    </source>
</evidence>
<dbReference type="Gene3D" id="3.90.660.10">
    <property type="match status" value="1"/>
</dbReference>
<dbReference type="Pfam" id="PF13450">
    <property type="entry name" value="NAD_binding_8"/>
    <property type="match status" value="1"/>
</dbReference>
<dbReference type="RefSeq" id="WP_265384497.1">
    <property type="nucleotide sequence ID" value="NZ_CP110615.1"/>
</dbReference>
<dbReference type="EMBL" id="CP110615">
    <property type="protein sequence ID" value="UZJ26393.1"/>
    <property type="molecule type" value="Genomic_DNA"/>
</dbReference>
<dbReference type="PRINTS" id="PR00419">
    <property type="entry name" value="ADXRDTASE"/>
</dbReference>
<reference evidence="2" key="1">
    <citation type="submission" date="2022-10" db="EMBL/GenBank/DDBJ databases">
        <title>Rhodococcus sp.75.</title>
        <authorList>
            <person name="Sun M."/>
        </authorList>
    </citation>
    <scope>NUCLEOTIDE SEQUENCE</scope>
    <source>
        <strain evidence="2">75</strain>
    </source>
</reference>
<dbReference type="Gene3D" id="3.50.50.60">
    <property type="entry name" value="FAD/NAD(P)-binding domain"/>
    <property type="match status" value="1"/>
</dbReference>
<dbReference type="PANTHER" id="PTHR16128:SF5">
    <property type="entry name" value="FAD_NAD(P)-BINDING OXIDOREDUCTASE FAMILY PROTEIN"/>
    <property type="match status" value="1"/>
</dbReference>